<comment type="caution">
    <text evidence="3">The sequence shown here is derived from an EMBL/GenBank/DDBJ whole genome shotgun (WGS) entry which is preliminary data.</text>
</comment>
<dbReference type="Pfam" id="PF03995">
    <property type="entry name" value="Inhibitor_I36"/>
    <property type="match status" value="1"/>
</dbReference>
<dbReference type="Pfam" id="PF01551">
    <property type="entry name" value="Peptidase_M23"/>
    <property type="match status" value="1"/>
</dbReference>
<keyword evidence="1" id="KW-0732">Signal</keyword>
<dbReference type="PANTHER" id="PTHR21666">
    <property type="entry name" value="PEPTIDASE-RELATED"/>
    <property type="match status" value="1"/>
</dbReference>
<sequence length="292" mass="30980">MSRKRIVLAALVSAVIGGVVVTAPAAQAAAPRAGNGVCESGEVCLYYNSNHRGSMRDFNASVKTYGTGTSCLKFVSAGTGRGKCVKNNAASVWNRTAAPVAVFRKSNHAGAIDTFDPGQKVNLASYLKNENAGHLIGKRGYKTLEQGVYASTAGRITSYFDGYLSQSGRHEGIDFARGSGVPVHSLIAGTVVNVKEGSDSPSRLSTIAIYNRALNKTVVYLHTDPQVRVGQSIAKGQRIAKEANRAGGSAHTHVELRNGRQLWAAPSVNDPRLTNPNPTAFWVSQGYNICCQ</sequence>
<feature type="chain" id="PRO_5046951033" evidence="1">
    <location>
        <begin position="29"/>
        <end position="292"/>
    </location>
</feature>
<feature type="signal peptide" evidence="1">
    <location>
        <begin position="1"/>
        <end position="28"/>
    </location>
</feature>
<dbReference type="CDD" id="cd12797">
    <property type="entry name" value="M23_peptidase"/>
    <property type="match status" value="1"/>
</dbReference>
<dbReference type="InterPro" id="IPR011055">
    <property type="entry name" value="Dup_hybrid_motif"/>
</dbReference>
<dbReference type="SUPFAM" id="SSF51261">
    <property type="entry name" value="Duplicated hybrid motif"/>
    <property type="match status" value="1"/>
</dbReference>
<protein>
    <submittedName>
        <fullName evidence="3">Peptidase inhibitor family I36 protein</fullName>
    </submittedName>
</protein>
<dbReference type="Proteomes" id="UP001596512">
    <property type="component" value="Unassembled WGS sequence"/>
</dbReference>
<gene>
    <name evidence="3" type="ORF">ACFQV2_25320</name>
</gene>
<evidence type="ECO:0000313" key="4">
    <source>
        <dbReference type="Proteomes" id="UP001596512"/>
    </source>
</evidence>
<keyword evidence="4" id="KW-1185">Reference proteome</keyword>
<name>A0ABW2TU20_9PSEU</name>
<dbReference type="PANTHER" id="PTHR21666:SF270">
    <property type="entry name" value="MUREIN HYDROLASE ACTIVATOR ENVC"/>
    <property type="match status" value="1"/>
</dbReference>
<dbReference type="InterPro" id="IPR016047">
    <property type="entry name" value="M23ase_b-sheet_dom"/>
</dbReference>
<reference evidence="4" key="1">
    <citation type="journal article" date="2019" name="Int. J. Syst. Evol. Microbiol.">
        <title>The Global Catalogue of Microorganisms (GCM) 10K type strain sequencing project: providing services to taxonomists for standard genome sequencing and annotation.</title>
        <authorList>
            <consortium name="The Broad Institute Genomics Platform"/>
            <consortium name="The Broad Institute Genome Sequencing Center for Infectious Disease"/>
            <person name="Wu L."/>
            <person name="Ma J."/>
        </authorList>
    </citation>
    <scope>NUCLEOTIDE SEQUENCE [LARGE SCALE GENOMIC DNA]</scope>
    <source>
        <strain evidence="4">JCM 17695</strain>
    </source>
</reference>
<organism evidence="3 4">
    <name type="scientific">Actinokineospora soli</name>
    <dbReference type="NCBI Taxonomy" id="1048753"/>
    <lineage>
        <taxon>Bacteria</taxon>
        <taxon>Bacillati</taxon>
        <taxon>Actinomycetota</taxon>
        <taxon>Actinomycetes</taxon>
        <taxon>Pseudonocardiales</taxon>
        <taxon>Pseudonocardiaceae</taxon>
        <taxon>Actinokineospora</taxon>
    </lineage>
</organism>
<dbReference type="Gene3D" id="2.70.70.10">
    <property type="entry name" value="Glucose Permease (Domain IIA)"/>
    <property type="match status" value="1"/>
</dbReference>
<dbReference type="InterPro" id="IPR050570">
    <property type="entry name" value="Cell_wall_metabolism_enzyme"/>
</dbReference>
<accession>A0ABW2TU20</accession>
<evidence type="ECO:0000259" key="2">
    <source>
        <dbReference type="Pfam" id="PF01551"/>
    </source>
</evidence>
<proteinExistence type="predicted"/>
<evidence type="ECO:0000313" key="3">
    <source>
        <dbReference type="EMBL" id="MFC7616296.1"/>
    </source>
</evidence>
<feature type="domain" description="M23ase beta-sheet core" evidence="2">
    <location>
        <begin position="169"/>
        <end position="260"/>
    </location>
</feature>
<dbReference type="EMBL" id="JBHTEY010000004">
    <property type="protein sequence ID" value="MFC7616296.1"/>
    <property type="molecule type" value="Genomic_DNA"/>
</dbReference>
<evidence type="ECO:0000256" key="1">
    <source>
        <dbReference type="SAM" id="SignalP"/>
    </source>
</evidence>